<dbReference type="NCBIfam" id="NF006698">
    <property type="entry name" value="PRK09243.1-5"/>
    <property type="match status" value="1"/>
</dbReference>
<evidence type="ECO:0000256" key="1">
    <source>
        <dbReference type="ARBA" id="ARBA00004952"/>
    </source>
</evidence>
<evidence type="ECO:0000256" key="5">
    <source>
        <dbReference type="ARBA" id="ARBA00022598"/>
    </source>
</evidence>
<name>K9EB56_9ACTO</name>
<dbReference type="SUPFAM" id="SSF54675">
    <property type="entry name" value="Nicotinate/Quinolinate PRTase N-terminal domain-like"/>
    <property type="match status" value="1"/>
</dbReference>
<dbReference type="InterPro" id="IPR007229">
    <property type="entry name" value="Nic_PRibTrfase-Fam"/>
</dbReference>
<protein>
    <recommendedName>
        <fullName evidence="3 9">Nicotinate phosphoribosyltransferase</fullName>
        <ecNumber evidence="3 9">6.3.4.21</ecNumber>
    </recommendedName>
</protein>
<evidence type="ECO:0000259" key="10">
    <source>
        <dbReference type="Pfam" id="PF17767"/>
    </source>
</evidence>
<dbReference type="Gene3D" id="3.20.140.10">
    <property type="entry name" value="nicotinate phosphoribosyltransferase"/>
    <property type="match status" value="1"/>
</dbReference>
<evidence type="ECO:0000313" key="12">
    <source>
        <dbReference type="Proteomes" id="UP000009888"/>
    </source>
</evidence>
<dbReference type="NCBIfam" id="NF009131">
    <property type="entry name" value="PRK12484.1"/>
    <property type="match status" value="1"/>
</dbReference>
<evidence type="ECO:0000256" key="4">
    <source>
        <dbReference type="ARBA" id="ARBA00022553"/>
    </source>
</evidence>
<dbReference type="InterPro" id="IPR013785">
    <property type="entry name" value="Aldolase_TIM"/>
</dbReference>
<dbReference type="GO" id="GO:0005829">
    <property type="term" value="C:cytosol"/>
    <property type="evidence" value="ECO:0007669"/>
    <property type="project" value="TreeGrafter"/>
</dbReference>
<evidence type="ECO:0000313" key="11">
    <source>
        <dbReference type="EMBL" id="EKU94484.1"/>
    </source>
</evidence>
<reference evidence="11 12" key="1">
    <citation type="submission" date="2012-09" db="EMBL/GenBank/DDBJ databases">
        <title>The Genome Sequence of Actinobaculum massiliae ACS-171-V-COL2.</title>
        <authorList>
            <consortium name="The Broad Institute Genome Sequencing Platform"/>
            <person name="Earl A."/>
            <person name="Ward D."/>
            <person name="Feldgarden M."/>
            <person name="Gevers D."/>
            <person name="Saerens B."/>
            <person name="Vaneechoutte M."/>
            <person name="Walker B."/>
            <person name="Young S.K."/>
            <person name="Zeng Q."/>
            <person name="Gargeya S."/>
            <person name="Fitzgerald M."/>
            <person name="Haas B."/>
            <person name="Abouelleil A."/>
            <person name="Alvarado L."/>
            <person name="Arachchi H.M."/>
            <person name="Berlin A."/>
            <person name="Chapman S.B."/>
            <person name="Goldberg J."/>
            <person name="Griggs A."/>
            <person name="Gujja S."/>
            <person name="Hansen M."/>
            <person name="Howarth C."/>
            <person name="Imamovic A."/>
            <person name="Larimer J."/>
            <person name="McCowen C."/>
            <person name="Montmayeur A."/>
            <person name="Murphy C."/>
            <person name="Neiman D."/>
            <person name="Pearson M."/>
            <person name="Priest M."/>
            <person name="Roberts A."/>
            <person name="Saif S."/>
            <person name="Shea T."/>
            <person name="Sisk P."/>
            <person name="Sykes S."/>
            <person name="Wortman J."/>
            <person name="Nusbaum C."/>
            <person name="Birren B."/>
        </authorList>
    </citation>
    <scope>NUCLEOTIDE SEQUENCE [LARGE SCALE GENOMIC DNA]</scope>
    <source>
        <strain evidence="12">ACS-171-V-Col2</strain>
    </source>
</reference>
<dbReference type="AlphaFoldDB" id="K9EB56"/>
<dbReference type="NCBIfam" id="TIGR01513">
    <property type="entry name" value="NAPRTase_put"/>
    <property type="match status" value="1"/>
</dbReference>
<accession>K9EB56</accession>
<dbReference type="EC" id="6.3.4.21" evidence="3 9"/>
<evidence type="ECO:0000256" key="3">
    <source>
        <dbReference type="ARBA" id="ARBA00013236"/>
    </source>
</evidence>
<dbReference type="PATRIC" id="fig|883066.3.peg.1494"/>
<evidence type="ECO:0000256" key="6">
    <source>
        <dbReference type="ARBA" id="ARBA00022642"/>
    </source>
</evidence>
<dbReference type="eggNOG" id="COG1488">
    <property type="taxonomic scope" value="Bacteria"/>
</dbReference>
<keyword evidence="7 9" id="KW-0808">Transferase</keyword>
<dbReference type="Pfam" id="PF17767">
    <property type="entry name" value="NAPRTase_N"/>
    <property type="match status" value="1"/>
</dbReference>
<dbReference type="InterPro" id="IPR006405">
    <property type="entry name" value="Nic_PRibTrfase_pncB"/>
</dbReference>
<keyword evidence="4" id="KW-0597">Phosphoprotein</keyword>
<dbReference type="InterPro" id="IPR036068">
    <property type="entry name" value="Nicotinate_pribotase-like_C"/>
</dbReference>
<comment type="caution">
    <text evidence="11">The sequence shown here is derived from an EMBL/GenBank/DDBJ whole genome shotgun (WGS) entry which is preliminary data.</text>
</comment>
<comment type="catalytic activity">
    <reaction evidence="8 9">
        <text>5-phospho-alpha-D-ribose 1-diphosphate + nicotinate + ATP + H2O = nicotinate beta-D-ribonucleotide + ADP + phosphate + diphosphate</text>
        <dbReference type="Rhea" id="RHEA:36163"/>
        <dbReference type="ChEBI" id="CHEBI:15377"/>
        <dbReference type="ChEBI" id="CHEBI:30616"/>
        <dbReference type="ChEBI" id="CHEBI:32544"/>
        <dbReference type="ChEBI" id="CHEBI:33019"/>
        <dbReference type="ChEBI" id="CHEBI:43474"/>
        <dbReference type="ChEBI" id="CHEBI:57502"/>
        <dbReference type="ChEBI" id="CHEBI:58017"/>
        <dbReference type="ChEBI" id="CHEBI:456216"/>
        <dbReference type="EC" id="6.3.4.21"/>
    </reaction>
</comment>
<dbReference type="EMBL" id="AGWL01000008">
    <property type="protein sequence ID" value="EKU94484.1"/>
    <property type="molecule type" value="Genomic_DNA"/>
</dbReference>
<evidence type="ECO:0000256" key="7">
    <source>
        <dbReference type="ARBA" id="ARBA00022679"/>
    </source>
</evidence>
<keyword evidence="6 9" id="KW-0662">Pyridine nucleotide biosynthesis</keyword>
<dbReference type="PANTHER" id="PTHR11098">
    <property type="entry name" value="NICOTINATE PHOSPHORIBOSYLTRANSFERASE"/>
    <property type="match status" value="1"/>
</dbReference>
<dbReference type="GO" id="GO:0004516">
    <property type="term" value="F:nicotinate phosphoribosyltransferase activity"/>
    <property type="evidence" value="ECO:0007669"/>
    <property type="project" value="UniProtKB-UniRule"/>
</dbReference>
<evidence type="ECO:0000256" key="8">
    <source>
        <dbReference type="ARBA" id="ARBA00048668"/>
    </source>
</evidence>
<comment type="function">
    <text evidence="9">Catalyzes the first step in the biosynthesis of NAD from nicotinic acid, the ATP-dependent synthesis of beta-nicotinate D-ribonucleotide from nicotinate and 5-phospho-D-ribose 1-phosphate.</text>
</comment>
<evidence type="ECO:0000256" key="9">
    <source>
        <dbReference type="RuleBase" id="RU365100"/>
    </source>
</evidence>
<dbReference type="STRING" id="202789.GCA_001457435_00679"/>
<dbReference type="UniPathway" id="UPA00253">
    <property type="reaction ID" value="UER00457"/>
</dbReference>
<keyword evidence="5 9" id="KW-0436">Ligase</keyword>
<dbReference type="GO" id="GO:0016740">
    <property type="term" value="F:transferase activity"/>
    <property type="evidence" value="ECO:0007669"/>
    <property type="project" value="UniProtKB-KW"/>
</dbReference>
<comment type="PTM">
    <text evidence="9">Transiently phosphorylated on a His residue during the reaction cycle. Phosphorylation strongly increases the affinity for substrates and increases the rate of nicotinate D-ribonucleotide production. Dephosphorylation regenerates the low-affinity form of the enzyme, leading to product release.</text>
</comment>
<dbReference type="PANTHER" id="PTHR11098:SF8">
    <property type="entry name" value="NICOTINATE PHOSPHORIBOSYLTRANSFERASE PNCB1"/>
    <property type="match status" value="1"/>
</dbReference>
<gene>
    <name evidence="11" type="ORF">HMPREF9233_01431</name>
</gene>
<dbReference type="Gene3D" id="3.20.20.70">
    <property type="entry name" value="Aldolase class I"/>
    <property type="match status" value="1"/>
</dbReference>
<organism evidence="11 12">
    <name type="scientific">Actinobaculum massiliense ACS-171-V-Col2</name>
    <dbReference type="NCBI Taxonomy" id="883066"/>
    <lineage>
        <taxon>Bacteria</taxon>
        <taxon>Bacillati</taxon>
        <taxon>Actinomycetota</taxon>
        <taxon>Actinomycetes</taxon>
        <taxon>Actinomycetales</taxon>
        <taxon>Actinomycetaceae</taxon>
        <taxon>Actinobaculum</taxon>
    </lineage>
</organism>
<dbReference type="GO" id="GO:0034355">
    <property type="term" value="P:NAD+ biosynthetic process via the salvage pathway"/>
    <property type="evidence" value="ECO:0007669"/>
    <property type="project" value="TreeGrafter"/>
</dbReference>
<sequence length="467" mass="50232">MLMRMTQSTALMTDMYELTMIDAALQSGTASRRSVFELFGRRLPGNRRYGVVAGTGRVLDAIEKFRFGDEELTYLRDNHVVSERALEWLADYKFTGDLYGYAEGELYFPGSPVITAVGSFAECCVLETVALSIMNYDSAVATAASRMTIAAHGRPCADFGARRAHESAAVAAARAAYIAGFSSTSDLEAGRRYGIPVSGTSAHSFTLVHDSEPDAFAAQIENMGVGTTLLVDTYSIPSGVENAVKAARDAGGELGAVRIDSGDLIAGAFKVREQLDKLGATKTKITVTSDLDEYALAGLQAAPVDGYGIGTRLVTGSGYPTAQLVYKIVEREGSDGKMHEVGKRSENKASVGGLKVAGRLSEDGHASEELIVSAQTFEEGLEYIRSRGARPVQVKLISEGKIDDRYRARNVLPEARDRHISSRRDLPYDGWRLSGGDPAIPTTYVDIFSDDDAPSQATEKGNPFASR</sequence>
<comment type="similarity">
    <text evidence="2 9">Belongs to the NAPRTase family.</text>
</comment>
<dbReference type="HOGENOM" id="CLU_025154_3_0_11"/>
<comment type="pathway">
    <text evidence="1 9">Cofactor biosynthesis; NAD(+) biosynthesis; nicotinate D-ribonucleotide from nicotinate: step 1/1.</text>
</comment>
<keyword evidence="12" id="KW-1185">Reference proteome</keyword>
<proteinExistence type="inferred from homology"/>
<feature type="domain" description="Nicotinate phosphoribosyltransferase N-terminal" evidence="10">
    <location>
        <begin position="11"/>
        <end position="135"/>
    </location>
</feature>
<dbReference type="InterPro" id="IPR040727">
    <property type="entry name" value="NAPRTase_N"/>
</dbReference>
<dbReference type="Proteomes" id="UP000009888">
    <property type="component" value="Unassembled WGS sequence"/>
</dbReference>
<dbReference type="PIRSF" id="PIRSF000484">
    <property type="entry name" value="NAPRT"/>
    <property type="match status" value="1"/>
</dbReference>
<dbReference type="SUPFAM" id="SSF51690">
    <property type="entry name" value="Nicotinate/Quinolinate PRTase C-terminal domain-like"/>
    <property type="match status" value="1"/>
</dbReference>
<evidence type="ECO:0000256" key="2">
    <source>
        <dbReference type="ARBA" id="ARBA00010897"/>
    </source>
</evidence>